<sequence>MVLAALALQACPADAETFGEVLGRMAQGHPRIVAAQQLSRGGRADVSAARSAYRPQVGVETNAGWQTVGGNSGFTVLPEAKVSQLVFDGGRTPAEIRRRKLRVDLLGVQEQSVLADISFQLAQAWIDYARASDLAFVSWQQVSALQTLDKLVVEIAQYDRGRASDVVMVESRLQQAVTTQQTREISLAEARARIREISALPVEPTGGIPDIAAFLPRNAEDAQGLVPVSPAVRIADLEVAENAETVRGTKNWWMPSLALEGARTSDISSQGDTRLFNAFAFRLNASMVPFDSGGGRSRHESARATLESARSNAELTRVSLGEQARRLWIFQAQRTERLPSMENLVDRADQAREVVFEQFRIGRRSILDLLSYDLERFNVRAQLVNERYDIAQTQYQLMGVLGRIYPAVVEGDDGRRLPPGTQGPQP</sequence>
<evidence type="ECO:0000256" key="6">
    <source>
        <dbReference type="ARBA" id="ARBA00023136"/>
    </source>
</evidence>
<protein>
    <submittedName>
        <fullName evidence="8">Uncharacterized protein</fullName>
    </submittedName>
</protein>
<dbReference type="GO" id="GO:0015562">
    <property type="term" value="F:efflux transmembrane transporter activity"/>
    <property type="evidence" value="ECO:0007669"/>
    <property type="project" value="InterPro"/>
</dbReference>
<dbReference type="GO" id="GO:1990281">
    <property type="term" value="C:efflux pump complex"/>
    <property type="evidence" value="ECO:0007669"/>
    <property type="project" value="TreeGrafter"/>
</dbReference>
<evidence type="ECO:0000256" key="2">
    <source>
        <dbReference type="ARBA" id="ARBA00007613"/>
    </source>
</evidence>
<reference evidence="9" key="1">
    <citation type="journal article" date="2017" name="J. Biotechnol.">
        <title>Complete genome sequence of Novosphingobium resinovorum SA1, a versatile xenobiotic-degrading bacterium capable of utilizing sulfanilic acid.</title>
        <authorList>
            <person name="Hegedus B."/>
            <person name="Kos P.B."/>
            <person name="Balint B."/>
            <person name="Maroti G."/>
            <person name="Gan H.M."/>
            <person name="Perei K."/>
            <person name="Rakhely G."/>
        </authorList>
    </citation>
    <scope>NUCLEOTIDE SEQUENCE [LARGE SCALE GENOMIC DNA]</scope>
    <source>
        <strain evidence="9">SA1</strain>
    </source>
</reference>
<accession>A0A1D8AFQ6</accession>
<dbReference type="InterPro" id="IPR051906">
    <property type="entry name" value="TolC-like"/>
</dbReference>
<dbReference type="PANTHER" id="PTHR30026">
    <property type="entry name" value="OUTER MEMBRANE PROTEIN TOLC"/>
    <property type="match status" value="1"/>
</dbReference>
<dbReference type="OrthoDB" id="9814637at2"/>
<evidence type="ECO:0000313" key="8">
    <source>
        <dbReference type="EMBL" id="AOR80891.1"/>
    </source>
</evidence>
<keyword evidence="8" id="KW-0614">Plasmid</keyword>
<evidence type="ECO:0000313" key="9">
    <source>
        <dbReference type="Proteomes" id="UP000094626"/>
    </source>
</evidence>
<evidence type="ECO:0000256" key="3">
    <source>
        <dbReference type="ARBA" id="ARBA00022448"/>
    </source>
</evidence>
<dbReference type="GO" id="GO:0009279">
    <property type="term" value="C:cell outer membrane"/>
    <property type="evidence" value="ECO:0007669"/>
    <property type="project" value="UniProtKB-SubCell"/>
</dbReference>
<evidence type="ECO:0000256" key="7">
    <source>
        <dbReference type="ARBA" id="ARBA00023237"/>
    </source>
</evidence>
<organism evidence="8 9">
    <name type="scientific">Novosphingobium resinovorum</name>
    <dbReference type="NCBI Taxonomy" id="158500"/>
    <lineage>
        <taxon>Bacteria</taxon>
        <taxon>Pseudomonadati</taxon>
        <taxon>Pseudomonadota</taxon>
        <taxon>Alphaproteobacteria</taxon>
        <taxon>Sphingomonadales</taxon>
        <taxon>Sphingomonadaceae</taxon>
        <taxon>Novosphingobium</taxon>
    </lineage>
</organism>
<gene>
    <name evidence="8" type="ORF">BES08_29310</name>
</gene>
<dbReference type="PANTHER" id="PTHR30026:SF22">
    <property type="entry name" value="OUTER MEMBRANE EFFLUX PROTEIN"/>
    <property type="match status" value="1"/>
</dbReference>
<dbReference type="AlphaFoldDB" id="A0A1D8AFQ6"/>
<dbReference type="Gene3D" id="1.20.1600.10">
    <property type="entry name" value="Outer membrane efflux proteins (OEP)"/>
    <property type="match status" value="1"/>
</dbReference>
<dbReference type="RefSeq" id="WP_069710137.1">
    <property type="nucleotide sequence ID" value="NZ_CP017077.1"/>
</dbReference>
<keyword evidence="9" id="KW-1185">Reference proteome</keyword>
<keyword evidence="4" id="KW-1134">Transmembrane beta strand</keyword>
<dbReference type="GO" id="GO:0015288">
    <property type="term" value="F:porin activity"/>
    <property type="evidence" value="ECO:0007669"/>
    <property type="project" value="TreeGrafter"/>
</dbReference>
<comment type="subcellular location">
    <subcellularLocation>
        <location evidence="1">Cell outer membrane</location>
    </subcellularLocation>
</comment>
<evidence type="ECO:0000256" key="1">
    <source>
        <dbReference type="ARBA" id="ARBA00004442"/>
    </source>
</evidence>
<dbReference type="Pfam" id="PF02321">
    <property type="entry name" value="OEP"/>
    <property type="match status" value="1"/>
</dbReference>
<evidence type="ECO:0000256" key="4">
    <source>
        <dbReference type="ARBA" id="ARBA00022452"/>
    </source>
</evidence>
<dbReference type="SUPFAM" id="SSF56954">
    <property type="entry name" value="Outer membrane efflux proteins (OEP)"/>
    <property type="match status" value="1"/>
</dbReference>
<dbReference type="InterPro" id="IPR003423">
    <property type="entry name" value="OMP_efflux"/>
</dbReference>
<geneLocation type="plasmid" evidence="8 9">
    <name>pSA2</name>
</geneLocation>
<dbReference type="KEGG" id="nre:BES08_29310"/>
<name>A0A1D8AFQ6_9SPHN</name>
<dbReference type="Proteomes" id="UP000094626">
    <property type="component" value="Plasmid pSA2"/>
</dbReference>
<evidence type="ECO:0000256" key="5">
    <source>
        <dbReference type="ARBA" id="ARBA00022692"/>
    </source>
</evidence>
<keyword evidence="6" id="KW-0472">Membrane</keyword>
<keyword evidence="5" id="KW-0812">Transmembrane</keyword>
<comment type="similarity">
    <text evidence="2">Belongs to the outer membrane factor (OMF) (TC 1.B.17) family.</text>
</comment>
<proteinExistence type="inferred from homology"/>
<keyword evidence="3" id="KW-0813">Transport</keyword>
<dbReference type="EMBL" id="CP017077">
    <property type="protein sequence ID" value="AOR80891.1"/>
    <property type="molecule type" value="Genomic_DNA"/>
</dbReference>
<keyword evidence="7" id="KW-0998">Cell outer membrane</keyword>